<dbReference type="EMBL" id="CP073041">
    <property type="protein sequence ID" value="UXE62736.1"/>
    <property type="molecule type" value="Genomic_DNA"/>
</dbReference>
<protein>
    <submittedName>
        <fullName evidence="2">Uncharacterized protein</fullName>
    </submittedName>
</protein>
<evidence type="ECO:0000256" key="1">
    <source>
        <dbReference type="SAM" id="Phobius"/>
    </source>
</evidence>
<dbReference type="Proteomes" id="UP001065613">
    <property type="component" value="Chromosome"/>
</dbReference>
<gene>
    <name evidence="2" type="ORF">KA717_08415</name>
</gene>
<accession>A0A977L186</accession>
<dbReference type="Pfam" id="PF25937">
    <property type="entry name" value="DUF7980"/>
    <property type="match status" value="1"/>
</dbReference>
<keyword evidence="1" id="KW-0472">Membrane</keyword>
<keyword evidence="1" id="KW-1133">Transmembrane helix</keyword>
<proteinExistence type="predicted"/>
<dbReference type="KEGG" id="wna:KA717_08415"/>
<sequence>MPQWLIPGAIAGYWLSNLVGIVLMQAGTGRVLQSSSQATSFKQTLWSGVLSSTAFTVVVVLLVHWQILDLSSFDPSNLFLILNSQNG</sequence>
<feature type="transmembrane region" description="Helical" evidence="1">
    <location>
        <begin position="6"/>
        <end position="24"/>
    </location>
</feature>
<name>A0A977L186_9CYAN</name>
<organism evidence="2">
    <name type="scientific">Woronichinia naegeliana WA131</name>
    <dbReference type="NCBI Taxonomy" id="2824559"/>
    <lineage>
        <taxon>Bacteria</taxon>
        <taxon>Bacillati</taxon>
        <taxon>Cyanobacteriota</taxon>
        <taxon>Cyanophyceae</taxon>
        <taxon>Synechococcales</taxon>
        <taxon>Coelosphaeriaceae</taxon>
        <taxon>Woronichinia</taxon>
    </lineage>
</organism>
<feature type="transmembrane region" description="Helical" evidence="1">
    <location>
        <begin position="45"/>
        <end position="67"/>
    </location>
</feature>
<keyword evidence="1" id="KW-0812">Transmembrane</keyword>
<dbReference type="InterPro" id="IPR058286">
    <property type="entry name" value="DUF7980"/>
</dbReference>
<reference evidence="2" key="1">
    <citation type="submission" date="2021-04" db="EMBL/GenBank/DDBJ databases">
        <title>Genome sequence of Woronichinia naegeliana from Washington state freshwater lake bloom.</title>
        <authorList>
            <person name="Dreher T.W."/>
        </authorList>
    </citation>
    <scope>NUCLEOTIDE SEQUENCE</scope>
    <source>
        <strain evidence="2">WA131</strain>
    </source>
</reference>
<evidence type="ECO:0000313" key="2">
    <source>
        <dbReference type="EMBL" id="UXE62736.1"/>
    </source>
</evidence>
<dbReference type="AlphaFoldDB" id="A0A977L186"/>